<dbReference type="Proteomes" id="UP000033930">
    <property type="component" value="Unassembled WGS sequence"/>
</dbReference>
<accession>A0A0G0XSY9</accession>
<feature type="domain" description="RNHCP" evidence="1">
    <location>
        <begin position="3"/>
        <end position="68"/>
    </location>
</feature>
<dbReference type="AlphaFoldDB" id="A0A0G0XSY9"/>
<evidence type="ECO:0000259" key="1">
    <source>
        <dbReference type="Pfam" id="PF12647"/>
    </source>
</evidence>
<reference evidence="2 3" key="1">
    <citation type="journal article" date="2015" name="Nature">
        <title>rRNA introns, odd ribosomes, and small enigmatic genomes across a large radiation of phyla.</title>
        <authorList>
            <person name="Brown C.T."/>
            <person name="Hug L.A."/>
            <person name="Thomas B.C."/>
            <person name="Sharon I."/>
            <person name="Castelle C.J."/>
            <person name="Singh A."/>
            <person name="Wilkins M.J."/>
            <person name="Williams K.H."/>
            <person name="Banfield J.F."/>
        </authorList>
    </citation>
    <scope>NUCLEOTIDE SEQUENCE [LARGE SCALE GENOMIC DNA]</scope>
</reference>
<dbReference type="PATRIC" id="fig|1618983.3.peg.59"/>
<gene>
    <name evidence="2" type="ORF">UU50_C0001G0059</name>
</gene>
<evidence type="ECO:0000313" key="3">
    <source>
        <dbReference type="Proteomes" id="UP000033930"/>
    </source>
</evidence>
<proteinExistence type="predicted"/>
<name>A0A0G0XSY9_9BACT</name>
<dbReference type="InterPro" id="IPR024439">
    <property type="entry name" value="RNHCP"/>
</dbReference>
<dbReference type="Pfam" id="PF12647">
    <property type="entry name" value="RNHCP"/>
    <property type="match status" value="1"/>
</dbReference>
<organism evidence="2 3">
    <name type="scientific">Candidatus Uhrbacteria bacterium GW2011_GWC1_41_20</name>
    <dbReference type="NCBI Taxonomy" id="1618983"/>
    <lineage>
        <taxon>Bacteria</taxon>
        <taxon>Candidatus Uhriibacteriota</taxon>
    </lineage>
</organism>
<evidence type="ECO:0000313" key="2">
    <source>
        <dbReference type="EMBL" id="KKS00076.1"/>
    </source>
</evidence>
<protein>
    <recommendedName>
        <fullName evidence="1">RNHCP domain-containing protein</fullName>
    </recommendedName>
</protein>
<sequence length="82" mass="9127">MGGYRNHCPTCLYSKHVDIIPGDRANPCQGLMQPIAVEYLPQKGWMIVCRCTKCGHQGRNKATLSDSQPDNLDRIIELSANP</sequence>
<dbReference type="EMBL" id="LCAW01000001">
    <property type="protein sequence ID" value="KKS00076.1"/>
    <property type="molecule type" value="Genomic_DNA"/>
</dbReference>
<comment type="caution">
    <text evidence="2">The sequence shown here is derived from an EMBL/GenBank/DDBJ whole genome shotgun (WGS) entry which is preliminary data.</text>
</comment>